<dbReference type="OrthoDB" id="2234771at2759"/>
<feature type="compositionally biased region" description="Basic residues" evidence="1">
    <location>
        <begin position="107"/>
        <end position="118"/>
    </location>
</feature>
<feature type="compositionally biased region" description="Basic and acidic residues" evidence="1">
    <location>
        <begin position="314"/>
        <end position="325"/>
    </location>
</feature>
<feature type="region of interest" description="Disordered" evidence="1">
    <location>
        <begin position="84"/>
        <end position="197"/>
    </location>
</feature>
<dbReference type="EMBL" id="LUGH01000094">
    <property type="protein sequence ID" value="OBZ89476.1"/>
    <property type="molecule type" value="Genomic_DNA"/>
</dbReference>
<feature type="region of interest" description="Disordered" evidence="1">
    <location>
        <begin position="302"/>
        <end position="325"/>
    </location>
</feature>
<evidence type="ECO:0000313" key="3">
    <source>
        <dbReference type="Proteomes" id="UP000093000"/>
    </source>
</evidence>
<reference evidence="2 3" key="1">
    <citation type="submission" date="2016-03" db="EMBL/GenBank/DDBJ databases">
        <title>Choanephora cucurbitarum.</title>
        <authorList>
            <person name="Min B."/>
            <person name="Park H."/>
            <person name="Park J.-H."/>
            <person name="Shin H.-D."/>
            <person name="Choi I.-G."/>
        </authorList>
    </citation>
    <scope>NUCLEOTIDE SEQUENCE [LARGE SCALE GENOMIC DNA]</scope>
    <source>
        <strain evidence="2 3">KUS-F28377</strain>
    </source>
</reference>
<comment type="caution">
    <text evidence="2">The sequence shown here is derived from an EMBL/GenBank/DDBJ whole genome shotgun (WGS) entry which is preliminary data.</text>
</comment>
<keyword evidence="3" id="KW-1185">Reference proteome</keyword>
<feature type="region of interest" description="Disordered" evidence="1">
    <location>
        <begin position="221"/>
        <end position="253"/>
    </location>
</feature>
<feature type="compositionally biased region" description="Polar residues" evidence="1">
    <location>
        <begin position="162"/>
        <end position="172"/>
    </location>
</feature>
<sequence>MDYDQYATQLLNSVFENAKQSSSNSNWHLLEQLEEQKKLILEQQQLLEDLKSNIRKEDIVLEDTGLEIIPASFHAVSEQQLPSHVLSEQQLPSRAVSEQKLPAKQKSFLRRSLSRRHFQGRENRQPETNKPKSGPGQLHPQKPEQSHLKTNKKALRREDYQQETMVVDQTPTFWKPRQERPKDWWKGNRGTSDQKRVIQPKKVPSLQGTKVKRPMAFKTPSIKKKKQVARKKINTTSIHQQKDNDVGEQETPHPIPMPVSTPMPMYVMPQQPLYYQQPMTMMTQPYMTPISSYPTHQQDIPTQATKRKTSVLNPREHSNDKCILM</sequence>
<name>A0A1C7NM03_9FUNG</name>
<evidence type="ECO:0000313" key="2">
    <source>
        <dbReference type="EMBL" id="OBZ89476.1"/>
    </source>
</evidence>
<protein>
    <submittedName>
        <fullName evidence="2">Uncharacterized protein</fullName>
    </submittedName>
</protein>
<accession>A0A1C7NM03</accession>
<feature type="compositionally biased region" description="Basic and acidic residues" evidence="1">
    <location>
        <begin position="176"/>
        <end position="196"/>
    </location>
</feature>
<proteinExistence type="predicted"/>
<dbReference type="Proteomes" id="UP000093000">
    <property type="component" value="Unassembled WGS sequence"/>
</dbReference>
<evidence type="ECO:0000256" key="1">
    <source>
        <dbReference type="SAM" id="MobiDB-lite"/>
    </source>
</evidence>
<gene>
    <name evidence="2" type="ORF">A0J61_02483</name>
</gene>
<feature type="compositionally biased region" description="Basic and acidic residues" evidence="1">
    <location>
        <begin position="119"/>
        <end position="130"/>
    </location>
</feature>
<organism evidence="2 3">
    <name type="scientific">Choanephora cucurbitarum</name>
    <dbReference type="NCBI Taxonomy" id="101091"/>
    <lineage>
        <taxon>Eukaryota</taxon>
        <taxon>Fungi</taxon>
        <taxon>Fungi incertae sedis</taxon>
        <taxon>Mucoromycota</taxon>
        <taxon>Mucoromycotina</taxon>
        <taxon>Mucoromycetes</taxon>
        <taxon>Mucorales</taxon>
        <taxon>Mucorineae</taxon>
        <taxon>Choanephoraceae</taxon>
        <taxon>Choanephoroideae</taxon>
        <taxon>Choanephora</taxon>
    </lineage>
</organism>
<feature type="compositionally biased region" description="Basic residues" evidence="1">
    <location>
        <begin position="221"/>
        <end position="233"/>
    </location>
</feature>
<dbReference type="InParanoid" id="A0A1C7NM03"/>
<dbReference type="AlphaFoldDB" id="A0A1C7NM03"/>